<keyword evidence="1 3" id="KW-0547">Nucleotide-binding</keyword>
<dbReference type="InterPro" id="IPR027417">
    <property type="entry name" value="P-loop_NTPase"/>
</dbReference>
<dbReference type="InterPro" id="IPR002543">
    <property type="entry name" value="FtsK_dom"/>
</dbReference>
<evidence type="ECO:0000256" key="1">
    <source>
        <dbReference type="ARBA" id="ARBA00022741"/>
    </source>
</evidence>
<keyword evidence="8" id="KW-1185">Reference proteome</keyword>
<keyword evidence="5" id="KW-0812">Transmembrane</keyword>
<feature type="domain" description="FtsK" evidence="6">
    <location>
        <begin position="259"/>
        <end position="442"/>
    </location>
</feature>
<feature type="region of interest" description="Disordered" evidence="4">
    <location>
        <begin position="507"/>
        <end position="550"/>
    </location>
</feature>
<keyword evidence="2 3" id="KW-0067">ATP-binding</keyword>
<dbReference type="InterPro" id="IPR050206">
    <property type="entry name" value="FtsK/SpoIIIE/SftA"/>
</dbReference>
<reference evidence="7" key="1">
    <citation type="journal article" date="2014" name="Int. J. Syst. Evol. Microbiol.">
        <title>Complete genome sequence of Corynebacterium casei LMG S-19264T (=DSM 44701T), isolated from a smear-ripened cheese.</title>
        <authorList>
            <consortium name="US DOE Joint Genome Institute (JGI-PGF)"/>
            <person name="Walter F."/>
            <person name="Albersmeier A."/>
            <person name="Kalinowski J."/>
            <person name="Ruckert C."/>
        </authorList>
    </citation>
    <scope>NUCLEOTIDE SEQUENCE</scope>
    <source>
        <strain evidence="7">JCM 3091</strain>
    </source>
</reference>
<feature type="transmembrane region" description="Helical" evidence="5">
    <location>
        <begin position="44"/>
        <end position="66"/>
    </location>
</feature>
<feature type="binding site" evidence="3">
    <location>
        <begin position="283"/>
        <end position="290"/>
    </location>
    <ligand>
        <name>ATP</name>
        <dbReference type="ChEBI" id="CHEBI:30616"/>
    </ligand>
</feature>
<dbReference type="AlphaFoldDB" id="A0A8J3BMI3"/>
<evidence type="ECO:0000256" key="5">
    <source>
        <dbReference type="SAM" id="Phobius"/>
    </source>
</evidence>
<dbReference type="Gene3D" id="3.40.50.300">
    <property type="entry name" value="P-loop containing nucleotide triphosphate hydrolases"/>
    <property type="match status" value="1"/>
</dbReference>
<evidence type="ECO:0000259" key="6">
    <source>
        <dbReference type="PROSITE" id="PS50901"/>
    </source>
</evidence>
<keyword evidence="5" id="KW-0472">Membrane</keyword>
<feature type="transmembrane region" description="Helical" evidence="5">
    <location>
        <begin position="12"/>
        <end position="32"/>
    </location>
</feature>
<feature type="transmembrane region" description="Helical" evidence="5">
    <location>
        <begin position="78"/>
        <end position="96"/>
    </location>
</feature>
<sequence length="704" mass="75033">MTTMRSTRPGHFAPVPIVAPWAVAAGMGVSALPVRFVLAADQAYAWAWSPLTLTMYGGITYVVHRATKHLATSAHGKTVHQLAVGGAAVAGGWSWVLGILPDLTWRPFAAYGMAAFTAAAAANVLFASRTRPAAEEGGKSGMSDRLARALADVRDIKAPHEENGTIVADIVAEPGASIADLQKNGVAATLESVHDLPPGSAQIIPGKPGTSTRVGTLRMSPVDHLATPPPWPGIVSTGTGTYGFGTIMDPIVIGRRQSGRPLAFHLPGDAAEGRNAALLLITGMSGAGKSEGIRKMLVTLMSRGAPAEVEYWYLNPRKFDQEPAWVAKGAARTADSKAGVKALLRELEAEMPGRAKLLGEAGYEQWAPGAPVPYRWVVIDEFAAVAKDVERVAVDLSETLRSLGVGLALGLQRATFDRLPTSMRANLNLYLCYGVEDADDATYALPEDVVDALGEGGPHVWGAEKPGACYLAGVGIDKQLQTEPGRTYDRAPDLLVRWAEHLIALRAGQTTPTPLPASTMQTHTHDDPDGDDGLDLDDEDLHDDDEDDGGLLAAVGEDASLEDLDGDASDLLREALEDLDDEDEEDSELEQHTVPDDLADIHDLDGYTISDDDCGMQLALQPRMDDHQARAHLRDHLRQLAAHSADVRPGDIAEDVLSATGMKASWLSKWLGAWADDPADDLLRRGDGRGHYLLNPRTAITASD</sequence>
<dbReference type="EMBL" id="BMQC01000008">
    <property type="protein sequence ID" value="GGK32291.1"/>
    <property type="molecule type" value="Genomic_DNA"/>
</dbReference>
<dbReference type="GO" id="GO:0005524">
    <property type="term" value="F:ATP binding"/>
    <property type="evidence" value="ECO:0007669"/>
    <property type="project" value="UniProtKB-UniRule"/>
</dbReference>
<dbReference type="RefSeq" id="WP_189114583.1">
    <property type="nucleotide sequence ID" value="NZ_BMQC01000008.1"/>
</dbReference>
<keyword evidence="5" id="KW-1133">Transmembrane helix</keyword>
<dbReference type="GO" id="GO:0003677">
    <property type="term" value="F:DNA binding"/>
    <property type="evidence" value="ECO:0007669"/>
    <property type="project" value="InterPro"/>
</dbReference>
<evidence type="ECO:0000313" key="8">
    <source>
        <dbReference type="Proteomes" id="UP000662200"/>
    </source>
</evidence>
<feature type="compositionally biased region" description="Polar residues" evidence="4">
    <location>
        <begin position="508"/>
        <end position="522"/>
    </location>
</feature>
<accession>A0A8J3BMI3</accession>
<gene>
    <name evidence="7" type="ORF">GCM10010124_26340</name>
</gene>
<evidence type="ECO:0000256" key="2">
    <source>
        <dbReference type="ARBA" id="ARBA00022840"/>
    </source>
</evidence>
<name>A0A8J3BMI3_9ACTN</name>
<evidence type="ECO:0000256" key="3">
    <source>
        <dbReference type="PROSITE-ProRule" id="PRU00289"/>
    </source>
</evidence>
<dbReference type="SUPFAM" id="SSF52540">
    <property type="entry name" value="P-loop containing nucleoside triphosphate hydrolases"/>
    <property type="match status" value="1"/>
</dbReference>
<feature type="compositionally biased region" description="Acidic residues" evidence="4">
    <location>
        <begin position="528"/>
        <end position="549"/>
    </location>
</feature>
<dbReference type="PROSITE" id="PS50901">
    <property type="entry name" value="FTSK"/>
    <property type="match status" value="1"/>
</dbReference>
<evidence type="ECO:0000256" key="4">
    <source>
        <dbReference type="SAM" id="MobiDB-lite"/>
    </source>
</evidence>
<organism evidence="7 8">
    <name type="scientific">Pilimelia terevasa</name>
    <dbReference type="NCBI Taxonomy" id="53372"/>
    <lineage>
        <taxon>Bacteria</taxon>
        <taxon>Bacillati</taxon>
        <taxon>Actinomycetota</taxon>
        <taxon>Actinomycetes</taxon>
        <taxon>Micromonosporales</taxon>
        <taxon>Micromonosporaceae</taxon>
        <taxon>Pilimelia</taxon>
    </lineage>
</organism>
<dbReference type="Proteomes" id="UP000662200">
    <property type="component" value="Unassembled WGS sequence"/>
</dbReference>
<proteinExistence type="predicted"/>
<protein>
    <recommendedName>
        <fullName evidence="6">FtsK domain-containing protein</fullName>
    </recommendedName>
</protein>
<dbReference type="Pfam" id="PF01580">
    <property type="entry name" value="FtsK_SpoIIIE"/>
    <property type="match status" value="1"/>
</dbReference>
<evidence type="ECO:0000313" key="7">
    <source>
        <dbReference type="EMBL" id="GGK32291.1"/>
    </source>
</evidence>
<comment type="caution">
    <text evidence="7">The sequence shown here is derived from an EMBL/GenBank/DDBJ whole genome shotgun (WGS) entry which is preliminary data.</text>
</comment>
<dbReference type="PANTHER" id="PTHR22683">
    <property type="entry name" value="SPORULATION PROTEIN RELATED"/>
    <property type="match status" value="1"/>
</dbReference>
<reference evidence="7" key="2">
    <citation type="submission" date="2020-09" db="EMBL/GenBank/DDBJ databases">
        <authorList>
            <person name="Sun Q."/>
            <person name="Ohkuma M."/>
        </authorList>
    </citation>
    <scope>NUCLEOTIDE SEQUENCE</scope>
    <source>
        <strain evidence="7">JCM 3091</strain>
    </source>
</reference>
<dbReference type="PANTHER" id="PTHR22683:SF41">
    <property type="entry name" value="DNA TRANSLOCASE FTSK"/>
    <property type="match status" value="1"/>
</dbReference>